<feature type="transmembrane region" description="Helical" evidence="6">
    <location>
        <begin position="291"/>
        <end position="313"/>
    </location>
</feature>
<dbReference type="InterPro" id="IPR036259">
    <property type="entry name" value="MFS_trans_sf"/>
</dbReference>
<dbReference type="GO" id="GO:0016020">
    <property type="term" value="C:membrane"/>
    <property type="evidence" value="ECO:0007669"/>
    <property type="project" value="UniProtKB-SubCell"/>
</dbReference>
<dbReference type="RefSeq" id="WP_338605040.1">
    <property type="nucleotide sequence ID" value="NZ_AP028679.1"/>
</dbReference>
<feature type="transmembrane region" description="Helical" evidence="6">
    <location>
        <begin position="325"/>
        <end position="344"/>
    </location>
</feature>
<evidence type="ECO:0000313" key="8">
    <source>
        <dbReference type="EMBL" id="BEQ13388.1"/>
    </source>
</evidence>
<dbReference type="PANTHER" id="PTHR42718:SF9">
    <property type="entry name" value="MAJOR FACILITATOR SUPERFAMILY MULTIDRUG TRANSPORTER MFSC"/>
    <property type="match status" value="1"/>
</dbReference>
<dbReference type="InterPro" id="IPR011701">
    <property type="entry name" value="MFS"/>
</dbReference>
<name>A0AAU9E8C1_9BACT</name>
<evidence type="ECO:0000256" key="1">
    <source>
        <dbReference type="ARBA" id="ARBA00004141"/>
    </source>
</evidence>
<feature type="transmembrane region" description="Helical" evidence="6">
    <location>
        <begin position="260"/>
        <end position="285"/>
    </location>
</feature>
<dbReference type="Proteomes" id="UP001366166">
    <property type="component" value="Chromosome"/>
</dbReference>
<dbReference type="PRINTS" id="PR01036">
    <property type="entry name" value="TCRTETB"/>
</dbReference>
<dbReference type="GO" id="GO:0022857">
    <property type="term" value="F:transmembrane transporter activity"/>
    <property type="evidence" value="ECO:0007669"/>
    <property type="project" value="InterPro"/>
</dbReference>
<evidence type="ECO:0000256" key="2">
    <source>
        <dbReference type="ARBA" id="ARBA00022448"/>
    </source>
</evidence>
<dbReference type="PROSITE" id="PS50850">
    <property type="entry name" value="MFS"/>
    <property type="match status" value="1"/>
</dbReference>
<keyword evidence="5 6" id="KW-0472">Membrane</keyword>
<feature type="transmembrane region" description="Helical" evidence="6">
    <location>
        <begin position="400"/>
        <end position="419"/>
    </location>
</feature>
<keyword evidence="4 6" id="KW-1133">Transmembrane helix</keyword>
<dbReference type="Gene3D" id="1.20.1250.20">
    <property type="entry name" value="MFS general substrate transporter like domains"/>
    <property type="match status" value="1"/>
</dbReference>
<feature type="transmembrane region" description="Helical" evidence="6">
    <location>
        <begin position="221"/>
        <end position="240"/>
    </location>
</feature>
<dbReference type="FunFam" id="1.20.1250.20:FF:000503">
    <property type="entry name" value="Drug resistance transporter, EmrB/QacA subfamily"/>
    <property type="match status" value="1"/>
</dbReference>
<feature type="transmembrane region" description="Helical" evidence="6">
    <location>
        <begin position="165"/>
        <end position="184"/>
    </location>
</feature>
<keyword evidence="9" id="KW-1185">Reference proteome</keyword>
<accession>A0AAU9E8C1</accession>
<feature type="transmembrane region" description="Helical" evidence="6">
    <location>
        <begin position="431"/>
        <end position="450"/>
    </location>
</feature>
<evidence type="ECO:0000256" key="4">
    <source>
        <dbReference type="ARBA" id="ARBA00022989"/>
    </source>
</evidence>
<feature type="transmembrane region" description="Helical" evidence="6">
    <location>
        <begin position="105"/>
        <end position="122"/>
    </location>
</feature>
<proteinExistence type="predicted"/>
<evidence type="ECO:0000313" key="9">
    <source>
        <dbReference type="Proteomes" id="UP001366166"/>
    </source>
</evidence>
<feature type="transmembrane region" description="Helical" evidence="6">
    <location>
        <begin position="134"/>
        <end position="153"/>
    </location>
</feature>
<dbReference type="CDD" id="cd17321">
    <property type="entry name" value="MFS_MMR_MDR_like"/>
    <property type="match status" value="1"/>
</dbReference>
<dbReference type="PANTHER" id="PTHR42718">
    <property type="entry name" value="MAJOR FACILITATOR SUPERFAMILY MULTIDRUG TRANSPORTER MFSC"/>
    <property type="match status" value="1"/>
</dbReference>
<gene>
    <name evidence="8" type="ORF">FAK_04540</name>
</gene>
<keyword evidence="2" id="KW-0813">Transport</keyword>
<evidence type="ECO:0000259" key="7">
    <source>
        <dbReference type="PROSITE" id="PS50850"/>
    </source>
</evidence>
<feature type="transmembrane region" description="Helical" evidence="6">
    <location>
        <begin position="43"/>
        <end position="64"/>
    </location>
</feature>
<feature type="domain" description="Major facilitator superfamily (MFS) profile" evidence="7">
    <location>
        <begin position="10"/>
        <end position="457"/>
    </location>
</feature>
<organism evidence="8 9">
    <name type="scientific">Desulfoferula mesophila</name>
    <dbReference type="NCBI Taxonomy" id="3058419"/>
    <lineage>
        <taxon>Bacteria</taxon>
        <taxon>Pseudomonadati</taxon>
        <taxon>Thermodesulfobacteriota</taxon>
        <taxon>Desulfarculia</taxon>
        <taxon>Desulfarculales</taxon>
        <taxon>Desulfarculaceae</taxon>
        <taxon>Desulfoferula</taxon>
    </lineage>
</organism>
<sequence length="460" mass="48068">MTDTTLQRAALTLAVISSFVTPVMASAVNLALPDLGRRMALDAVTLSWVQTAYILTTAVCVVPSGRLGDILGRKRVFIWGMSCFALASLLACLAPNIVVVLAARVAQGVGSSMVFGTGMAILSEAYPPGQRGRALGINVAAIYIGLSLGPLLGGLMTSYLTWRSVFALVVPPSALALWVAVYKLDAEWAEAKGEHFDLLGSLFYALALVGLILGLTRLPSWGGGGLALAGLAFLLVFGWWEGRSPAPVFPVRLIKTNRPFAFSSLAALINYAAVFAVTFLLSLYLQQVKGFSASLAGLILVAQPVMQAILSPMAGRLSDRVQPRLVASLGMGLTALGLAGLALLRADSPVAYVVGCLMLNGIGFGVFSSPNMNAIMSSVAPRYYGIASGTVAAMRLMGQMVSMGIAASVLAMFVGPVQITPAAYPALVTSLKVTFLICCLLCVAGIFASLSRGELPKDKK</sequence>
<keyword evidence="3 6" id="KW-0812">Transmembrane</keyword>
<feature type="transmembrane region" description="Helical" evidence="6">
    <location>
        <begin position="350"/>
        <end position="367"/>
    </location>
</feature>
<protein>
    <submittedName>
        <fullName evidence="8">MFS transporter</fullName>
    </submittedName>
</protein>
<dbReference type="AlphaFoldDB" id="A0AAU9E8C1"/>
<evidence type="ECO:0000256" key="3">
    <source>
        <dbReference type="ARBA" id="ARBA00022692"/>
    </source>
</evidence>
<evidence type="ECO:0000256" key="6">
    <source>
        <dbReference type="SAM" id="Phobius"/>
    </source>
</evidence>
<dbReference type="InterPro" id="IPR020846">
    <property type="entry name" value="MFS_dom"/>
</dbReference>
<feature type="transmembrane region" description="Helical" evidence="6">
    <location>
        <begin position="196"/>
        <end position="215"/>
    </location>
</feature>
<dbReference type="KEGG" id="dmp:FAK_04540"/>
<evidence type="ECO:0000256" key="5">
    <source>
        <dbReference type="ARBA" id="ARBA00023136"/>
    </source>
</evidence>
<reference evidence="9" key="1">
    <citation type="journal article" date="2023" name="Arch. Microbiol.">
        <title>Desulfoferula mesophilus gen. nov. sp. nov., a mesophilic sulfate-reducing bacterium isolated from a brackish lake sediment.</title>
        <authorList>
            <person name="Watanabe T."/>
            <person name="Yabe T."/>
            <person name="Tsuji J.M."/>
            <person name="Fukui M."/>
        </authorList>
    </citation>
    <scope>NUCLEOTIDE SEQUENCE [LARGE SCALE GENOMIC DNA]</scope>
    <source>
        <strain evidence="9">12FAK</strain>
    </source>
</reference>
<dbReference type="EMBL" id="AP028679">
    <property type="protein sequence ID" value="BEQ13388.1"/>
    <property type="molecule type" value="Genomic_DNA"/>
</dbReference>
<dbReference type="SUPFAM" id="SSF103473">
    <property type="entry name" value="MFS general substrate transporter"/>
    <property type="match status" value="1"/>
</dbReference>
<comment type="subcellular location">
    <subcellularLocation>
        <location evidence="1">Membrane</location>
        <topology evidence="1">Multi-pass membrane protein</topology>
    </subcellularLocation>
</comment>
<dbReference type="Pfam" id="PF07690">
    <property type="entry name" value="MFS_1"/>
    <property type="match status" value="1"/>
</dbReference>
<dbReference type="Gene3D" id="1.20.1720.10">
    <property type="entry name" value="Multidrug resistance protein D"/>
    <property type="match status" value="1"/>
</dbReference>
<feature type="transmembrane region" description="Helical" evidence="6">
    <location>
        <begin position="76"/>
        <end position="99"/>
    </location>
</feature>